<dbReference type="Proteomes" id="UP000235672">
    <property type="component" value="Unassembled WGS sequence"/>
</dbReference>
<dbReference type="EMBL" id="KZ613475">
    <property type="protein sequence ID" value="PMD23176.1"/>
    <property type="molecule type" value="Genomic_DNA"/>
</dbReference>
<protein>
    <submittedName>
        <fullName evidence="2">Uncharacterized protein</fullName>
    </submittedName>
</protein>
<evidence type="ECO:0000313" key="3">
    <source>
        <dbReference type="Proteomes" id="UP000235672"/>
    </source>
</evidence>
<keyword evidence="3" id="KW-1185">Reference proteome</keyword>
<sequence>MGLERGEKEFAWMLLGNIGSLQSQAGALASLNDTFTTVIVVALTTYSPGATELTHNGVVPLLITPSTILYTSCTEYTPPPPPPPPPPPASTSVPTLTKTMTLSYITPTPTQTKPAGGNVIVTGTGTGTGMLTSRPVVYTGAGNRGRKTVGGVLVVGIGIGIGIGALVGGWVL</sequence>
<gene>
    <name evidence="2" type="ORF">NA56DRAFT_701450</name>
</gene>
<reference evidence="2 3" key="1">
    <citation type="submission" date="2016-05" db="EMBL/GenBank/DDBJ databases">
        <title>A degradative enzymes factory behind the ericoid mycorrhizal symbiosis.</title>
        <authorList>
            <consortium name="DOE Joint Genome Institute"/>
            <person name="Martino E."/>
            <person name="Morin E."/>
            <person name="Grelet G."/>
            <person name="Kuo A."/>
            <person name="Kohler A."/>
            <person name="Daghino S."/>
            <person name="Barry K."/>
            <person name="Choi C."/>
            <person name="Cichocki N."/>
            <person name="Clum A."/>
            <person name="Copeland A."/>
            <person name="Hainaut M."/>
            <person name="Haridas S."/>
            <person name="Labutti K."/>
            <person name="Lindquist E."/>
            <person name="Lipzen A."/>
            <person name="Khouja H.-R."/>
            <person name="Murat C."/>
            <person name="Ohm R."/>
            <person name="Olson A."/>
            <person name="Spatafora J."/>
            <person name="Veneault-Fourrey C."/>
            <person name="Henrissat B."/>
            <person name="Grigoriev I."/>
            <person name="Martin F."/>
            <person name="Perotto S."/>
        </authorList>
    </citation>
    <scope>NUCLEOTIDE SEQUENCE [LARGE SCALE GENOMIC DNA]</scope>
    <source>
        <strain evidence="2 3">UAMH 7357</strain>
    </source>
</reference>
<feature type="transmembrane region" description="Helical" evidence="1">
    <location>
        <begin position="149"/>
        <end position="171"/>
    </location>
</feature>
<accession>A0A2J6QA71</accession>
<keyword evidence="1" id="KW-0812">Transmembrane</keyword>
<dbReference type="AlphaFoldDB" id="A0A2J6QA71"/>
<keyword evidence="1" id="KW-1133">Transmembrane helix</keyword>
<keyword evidence="1" id="KW-0472">Membrane</keyword>
<name>A0A2J6QA71_9HELO</name>
<organism evidence="2 3">
    <name type="scientific">Hyaloscypha hepaticicola</name>
    <dbReference type="NCBI Taxonomy" id="2082293"/>
    <lineage>
        <taxon>Eukaryota</taxon>
        <taxon>Fungi</taxon>
        <taxon>Dikarya</taxon>
        <taxon>Ascomycota</taxon>
        <taxon>Pezizomycotina</taxon>
        <taxon>Leotiomycetes</taxon>
        <taxon>Helotiales</taxon>
        <taxon>Hyaloscyphaceae</taxon>
        <taxon>Hyaloscypha</taxon>
    </lineage>
</organism>
<proteinExistence type="predicted"/>
<evidence type="ECO:0000256" key="1">
    <source>
        <dbReference type="SAM" id="Phobius"/>
    </source>
</evidence>
<evidence type="ECO:0000313" key="2">
    <source>
        <dbReference type="EMBL" id="PMD23176.1"/>
    </source>
</evidence>